<dbReference type="GO" id="GO:0016787">
    <property type="term" value="F:hydrolase activity"/>
    <property type="evidence" value="ECO:0007669"/>
    <property type="project" value="UniProtKB-KW"/>
</dbReference>
<protein>
    <submittedName>
        <fullName evidence="6">CHAP domain-containing protein</fullName>
    </submittedName>
</protein>
<dbReference type="PROSITE" id="PS50911">
    <property type="entry name" value="CHAP"/>
    <property type="match status" value="1"/>
</dbReference>
<dbReference type="RefSeq" id="WP_049513227.1">
    <property type="nucleotide sequence ID" value="NZ_CP157941.1"/>
</dbReference>
<gene>
    <name evidence="6" type="ORF">ABKA15_01240</name>
</gene>
<feature type="domain" description="LysM" evidence="5">
    <location>
        <begin position="36"/>
        <end position="80"/>
    </location>
</feature>
<dbReference type="InterPro" id="IPR007921">
    <property type="entry name" value="CHAP_dom"/>
</dbReference>
<dbReference type="InterPro" id="IPR018392">
    <property type="entry name" value="LysM"/>
</dbReference>
<dbReference type="EMBL" id="CP157941">
    <property type="protein sequence ID" value="XBS57358.1"/>
    <property type="molecule type" value="Genomic_DNA"/>
</dbReference>
<dbReference type="Gene3D" id="3.10.350.10">
    <property type="entry name" value="LysM domain"/>
    <property type="match status" value="1"/>
</dbReference>
<keyword evidence="2" id="KW-0378">Hydrolase</keyword>
<feature type="chain" id="PRO_5043448101" evidence="3">
    <location>
        <begin position="36"/>
        <end position="227"/>
    </location>
</feature>
<dbReference type="AlphaFoldDB" id="A0AAU7PYL2"/>
<dbReference type="SMART" id="SM00257">
    <property type="entry name" value="LysM"/>
    <property type="match status" value="1"/>
</dbReference>
<organism evidence="6">
    <name type="scientific">Streptococcus sp. KHUD_010</name>
    <dbReference type="NCBI Taxonomy" id="3157339"/>
    <lineage>
        <taxon>Bacteria</taxon>
        <taxon>Bacillati</taxon>
        <taxon>Bacillota</taxon>
        <taxon>Bacilli</taxon>
        <taxon>Lactobacillales</taxon>
        <taxon>Streptococcaceae</taxon>
        <taxon>Streptococcus</taxon>
    </lineage>
</organism>
<sequence>MKVSQLSKHPHVGKLTVGLSAAVLLLMVSQNTVKADTYTVQYGDSFYAIATKFGMSPYDLAAKNGKTIYDTILPGDTLQVNGSTATTVSQTNAVAQPTATSAGPSSDTEDVVLNTPTATGNSYPVGQCTWGVKTLAPWASNWWGNAKDWAANAAYSGFRIGTTPQVGAIAIWDGGQFGHVAYVTAVANNRAIQVLESNYKGQKQVNNYRGWFDPTTFYGKVTYIYPY</sequence>
<evidence type="ECO:0000313" key="6">
    <source>
        <dbReference type="EMBL" id="XBS57358.1"/>
    </source>
</evidence>
<evidence type="ECO:0000256" key="3">
    <source>
        <dbReference type="SAM" id="SignalP"/>
    </source>
</evidence>
<accession>A0AAU7PYL2</accession>
<evidence type="ECO:0000259" key="4">
    <source>
        <dbReference type="PROSITE" id="PS50911"/>
    </source>
</evidence>
<dbReference type="Pfam" id="PF01476">
    <property type="entry name" value="LysM"/>
    <property type="match status" value="1"/>
</dbReference>
<dbReference type="SUPFAM" id="SSF54106">
    <property type="entry name" value="LysM domain"/>
    <property type="match status" value="1"/>
</dbReference>
<name>A0AAU7PYL2_9STRE</name>
<reference evidence="6" key="1">
    <citation type="submission" date="2024-06" db="EMBL/GenBank/DDBJ databases">
        <title>Complete genome sequence of Streptococcus sp. KHUD_010.</title>
        <authorList>
            <person name="Lee J.-H."/>
            <person name="Moon J.-H."/>
        </authorList>
    </citation>
    <scope>NUCLEOTIDE SEQUENCE</scope>
    <source>
        <strain evidence="6">KHUD_010</strain>
    </source>
</reference>
<dbReference type="InterPro" id="IPR036779">
    <property type="entry name" value="LysM_dom_sf"/>
</dbReference>
<proteinExistence type="predicted"/>
<keyword evidence="1 3" id="KW-0732">Signal</keyword>
<evidence type="ECO:0000256" key="1">
    <source>
        <dbReference type="ARBA" id="ARBA00022729"/>
    </source>
</evidence>
<dbReference type="SUPFAM" id="SSF54001">
    <property type="entry name" value="Cysteine proteinases"/>
    <property type="match status" value="1"/>
</dbReference>
<dbReference type="Gene3D" id="3.90.1720.10">
    <property type="entry name" value="endopeptidase domain like (from Nostoc punctiforme)"/>
    <property type="match status" value="1"/>
</dbReference>
<feature type="domain" description="Peptidase C51" evidence="4">
    <location>
        <begin position="103"/>
        <end position="225"/>
    </location>
</feature>
<feature type="signal peptide" evidence="3">
    <location>
        <begin position="1"/>
        <end position="35"/>
    </location>
</feature>
<dbReference type="CDD" id="cd00118">
    <property type="entry name" value="LysM"/>
    <property type="match status" value="1"/>
</dbReference>
<dbReference type="PROSITE" id="PS51782">
    <property type="entry name" value="LYSM"/>
    <property type="match status" value="1"/>
</dbReference>
<dbReference type="InterPro" id="IPR038765">
    <property type="entry name" value="Papain-like_cys_pep_sf"/>
</dbReference>
<dbReference type="Pfam" id="PF05257">
    <property type="entry name" value="CHAP"/>
    <property type="match status" value="1"/>
</dbReference>
<evidence type="ECO:0000259" key="5">
    <source>
        <dbReference type="PROSITE" id="PS51782"/>
    </source>
</evidence>
<evidence type="ECO:0000256" key="2">
    <source>
        <dbReference type="ARBA" id="ARBA00022801"/>
    </source>
</evidence>